<keyword evidence="2" id="KW-1185">Reference proteome</keyword>
<dbReference type="CDD" id="cd03441">
    <property type="entry name" value="R_hydratase_like"/>
    <property type="match status" value="1"/>
</dbReference>
<organism evidence="1 2">
    <name type="scientific">Entotheonella factor</name>
    <dbReference type="NCBI Taxonomy" id="1429438"/>
    <lineage>
        <taxon>Bacteria</taxon>
        <taxon>Pseudomonadati</taxon>
        <taxon>Nitrospinota/Tectimicrobiota group</taxon>
        <taxon>Candidatus Tectimicrobiota</taxon>
        <taxon>Candidatus Entotheonellia</taxon>
        <taxon>Candidatus Entotheonellales</taxon>
        <taxon>Candidatus Entotheonellaceae</taxon>
        <taxon>Candidatus Entotheonella</taxon>
    </lineage>
</organism>
<sequence length="279" mass="30857">MDSSAYAVGTELPVHTLRAINEATESENKIHDDTVAAQYGFRGGLVPGVSVYAYMTYPLVQAFGTDWLTRGTAQVTLSKPVYENDDVTVSATVTSASETELRFDIRSVNPDGVACGVGYATLPVDQATVPAIDTIAVGKPAERVPVHWDLVVVGEPLPMLEGVMDQAENEAYCQSHSDDLALYQGPDAYIHPGWLLQRCNRIFSNRFILNPWIHVGSEITMYRPCRVGEHLELRGVPIDKFERKEHEFTVLDILILADGEVAQRVKHTCIFKPRKTRAA</sequence>
<dbReference type="InterPro" id="IPR029069">
    <property type="entry name" value="HotDog_dom_sf"/>
</dbReference>
<protein>
    <recommendedName>
        <fullName evidence="3">MaoC-like domain-containing protein</fullName>
    </recommendedName>
</protein>
<dbReference type="EMBL" id="AZHW01000774">
    <property type="protein sequence ID" value="ETW96528.1"/>
    <property type="molecule type" value="Genomic_DNA"/>
</dbReference>
<gene>
    <name evidence="1" type="ORF">ETSY1_26225</name>
</gene>
<evidence type="ECO:0000313" key="1">
    <source>
        <dbReference type="EMBL" id="ETW96528.1"/>
    </source>
</evidence>
<evidence type="ECO:0008006" key="3">
    <source>
        <dbReference type="Google" id="ProtNLM"/>
    </source>
</evidence>
<reference evidence="1 2" key="1">
    <citation type="journal article" date="2014" name="Nature">
        <title>An environmental bacterial taxon with a large and distinct metabolic repertoire.</title>
        <authorList>
            <person name="Wilson M.C."/>
            <person name="Mori T."/>
            <person name="Ruckert C."/>
            <person name="Uria A.R."/>
            <person name="Helf M.J."/>
            <person name="Takada K."/>
            <person name="Gernert C."/>
            <person name="Steffens U.A."/>
            <person name="Heycke N."/>
            <person name="Schmitt S."/>
            <person name="Rinke C."/>
            <person name="Helfrich E.J."/>
            <person name="Brachmann A.O."/>
            <person name="Gurgui C."/>
            <person name="Wakimoto T."/>
            <person name="Kracht M."/>
            <person name="Crusemann M."/>
            <person name="Hentschel U."/>
            <person name="Abe I."/>
            <person name="Matsunaga S."/>
            <person name="Kalinowski J."/>
            <person name="Takeyama H."/>
            <person name="Piel J."/>
        </authorList>
    </citation>
    <scope>NUCLEOTIDE SEQUENCE [LARGE SCALE GENOMIC DNA]</scope>
    <source>
        <strain evidence="2">TSY1</strain>
    </source>
</reference>
<dbReference type="SUPFAM" id="SSF54637">
    <property type="entry name" value="Thioesterase/thiol ester dehydrase-isomerase"/>
    <property type="match status" value="2"/>
</dbReference>
<dbReference type="Proteomes" id="UP000019141">
    <property type="component" value="Unassembled WGS sequence"/>
</dbReference>
<dbReference type="HOGENOM" id="CLU_1048206_0_0_7"/>
<name>W4LEJ9_ENTF1</name>
<accession>W4LEJ9</accession>
<proteinExistence type="predicted"/>
<dbReference type="AlphaFoldDB" id="W4LEJ9"/>
<dbReference type="Gene3D" id="3.10.129.10">
    <property type="entry name" value="Hotdog Thioesterase"/>
    <property type="match status" value="2"/>
</dbReference>
<comment type="caution">
    <text evidence="1">The sequence shown here is derived from an EMBL/GenBank/DDBJ whole genome shotgun (WGS) entry which is preliminary data.</text>
</comment>
<evidence type="ECO:0000313" key="2">
    <source>
        <dbReference type="Proteomes" id="UP000019141"/>
    </source>
</evidence>